<dbReference type="InParanoid" id="E3KA50"/>
<reference evidence="8" key="2">
    <citation type="journal article" date="2011" name="Proc. Natl. Acad. Sci. U.S.A.">
        <title>Obligate biotrophy features unraveled by the genomic analysis of rust fungi.</title>
        <authorList>
            <person name="Duplessis S."/>
            <person name="Cuomo C.A."/>
            <person name="Lin Y.-C."/>
            <person name="Aerts A."/>
            <person name="Tisserant E."/>
            <person name="Veneault-Fourrey C."/>
            <person name="Joly D.L."/>
            <person name="Hacquard S."/>
            <person name="Amselem J."/>
            <person name="Cantarel B.L."/>
            <person name="Chiu R."/>
            <person name="Coutinho P.M."/>
            <person name="Feau N."/>
            <person name="Field M."/>
            <person name="Frey P."/>
            <person name="Gelhaye E."/>
            <person name="Goldberg J."/>
            <person name="Grabherr M.G."/>
            <person name="Kodira C.D."/>
            <person name="Kohler A."/>
            <person name="Kuees U."/>
            <person name="Lindquist E.A."/>
            <person name="Lucas S.M."/>
            <person name="Mago R."/>
            <person name="Mauceli E."/>
            <person name="Morin E."/>
            <person name="Murat C."/>
            <person name="Pangilinan J.L."/>
            <person name="Park R."/>
            <person name="Pearson M."/>
            <person name="Quesneville H."/>
            <person name="Rouhier N."/>
            <person name="Sakthikumar S."/>
            <person name="Salamov A.A."/>
            <person name="Schmutz J."/>
            <person name="Selles B."/>
            <person name="Shapiro H."/>
            <person name="Tanguay P."/>
            <person name="Tuskan G.A."/>
            <person name="Henrissat B."/>
            <person name="Van de Peer Y."/>
            <person name="Rouze P."/>
            <person name="Ellis J.G."/>
            <person name="Dodds P.N."/>
            <person name="Schein J.E."/>
            <person name="Zhong S."/>
            <person name="Hamelin R.C."/>
            <person name="Grigoriev I.V."/>
            <person name="Szabo L.J."/>
            <person name="Martin F."/>
        </authorList>
    </citation>
    <scope>NUCLEOTIDE SEQUENCE [LARGE SCALE GENOMIC DNA]</scope>
    <source>
        <strain evidence="8">CRL 75-36-700-3 / race SCCL</strain>
    </source>
</reference>
<reference key="1">
    <citation type="submission" date="2007-01" db="EMBL/GenBank/DDBJ databases">
        <title>The Genome Sequence of Puccinia graminis f. sp. tritici Strain CRL 75-36-700-3.</title>
        <authorList>
            <consortium name="The Broad Institute Genome Sequencing Platform"/>
            <person name="Birren B."/>
            <person name="Lander E."/>
            <person name="Galagan J."/>
            <person name="Nusbaum C."/>
            <person name="Devon K."/>
            <person name="Cuomo C."/>
            <person name="Jaffe D."/>
            <person name="Butler J."/>
            <person name="Alvarez P."/>
            <person name="Gnerre S."/>
            <person name="Grabherr M."/>
            <person name="Mauceli E."/>
            <person name="Brockman W."/>
            <person name="Young S."/>
            <person name="LaButti K."/>
            <person name="Sykes S."/>
            <person name="DeCaprio D."/>
            <person name="Crawford M."/>
            <person name="Koehrsen M."/>
            <person name="Engels R."/>
            <person name="Montgomery P."/>
            <person name="Pearson M."/>
            <person name="Howarth C."/>
            <person name="Larson L."/>
            <person name="White J."/>
            <person name="Zeng Q."/>
            <person name="Kodira C."/>
            <person name="Yandava C."/>
            <person name="Alvarado L."/>
            <person name="O'Leary S."/>
            <person name="Szabo L."/>
            <person name="Dean R."/>
            <person name="Schein J."/>
        </authorList>
    </citation>
    <scope>NUCLEOTIDE SEQUENCE</scope>
    <source>
        <strain>CRL 75-36-700-3</strain>
    </source>
</reference>
<keyword evidence="2 5" id="KW-0812">Transmembrane</keyword>
<protein>
    <recommendedName>
        <fullName evidence="6">Amino acid permease/ SLC12A domain-containing protein</fullName>
    </recommendedName>
</protein>
<evidence type="ECO:0000256" key="4">
    <source>
        <dbReference type="ARBA" id="ARBA00023136"/>
    </source>
</evidence>
<dbReference type="OrthoDB" id="2268893at2759"/>
<evidence type="ECO:0000259" key="6">
    <source>
        <dbReference type="Pfam" id="PF00324"/>
    </source>
</evidence>
<dbReference type="HOGENOM" id="CLU_1390847_0_0_1"/>
<organism evidence="7 8">
    <name type="scientific">Puccinia graminis f. sp. tritici (strain CRL 75-36-700-3 / race SCCL)</name>
    <name type="common">Black stem rust fungus</name>
    <dbReference type="NCBI Taxonomy" id="418459"/>
    <lineage>
        <taxon>Eukaryota</taxon>
        <taxon>Fungi</taxon>
        <taxon>Dikarya</taxon>
        <taxon>Basidiomycota</taxon>
        <taxon>Pucciniomycotina</taxon>
        <taxon>Pucciniomycetes</taxon>
        <taxon>Pucciniales</taxon>
        <taxon>Pucciniaceae</taxon>
        <taxon>Puccinia</taxon>
    </lineage>
</organism>
<dbReference type="PANTHER" id="PTHR43341">
    <property type="entry name" value="AMINO ACID PERMEASE"/>
    <property type="match status" value="1"/>
</dbReference>
<dbReference type="Gene3D" id="1.20.1740.10">
    <property type="entry name" value="Amino acid/polyamine transporter I"/>
    <property type="match status" value="1"/>
</dbReference>
<proteinExistence type="predicted"/>
<comment type="subcellular location">
    <subcellularLocation>
        <location evidence="1">Membrane</location>
        <topology evidence="1">Multi-pass membrane protein</topology>
    </subcellularLocation>
</comment>
<evidence type="ECO:0000313" key="8">
    <source>
        <dbReference type="Proteomes" id="UP000008783"/>
    </source>
</evidence>
<evidence type="ECO:0000256" key="1">
    <source>
        <dbReference type="ARBA" id="ARBA00004141"/>
    </source>
</evidence>
<dbReference type="EMBL" id="DS178277">
    <property type="protein sequence ID" value="EFP81032.2"/>
    <property type="molecule type" value="Genomic_DNA"/>
</dbReference>
<keyword evidence="4 5" id="KW-0472">Membrane</keyword>
<accession>E3KA50</accession>
<feature type="transmembrane region" description="Helical" evidence="5">
    <location>
        <begin position="147"/>
        <end position="165"/>
    </location>
</feature>
<keyword evidence="3 5" id="KW-1133">Transmembrane helix</keyword>
<dbReference type="STRING" id="418459.E3KA50"/>
<name>E3KA50_PUCGT</name>
<feature type="domain" description="Amino acid permease/ SLC12A" evidence="6">
    <location>
        <begin position="146"/>
        <end position="194"/>
    </location>
</feature>
<evidence type="ECO:0000256" key="3">
    <source>
        <dbReference type="ARBA" id="ARBA00022989"/>
    </source>
</evidence>
<dbReference type="RefSeq" id="XP_003325451.2">
    <property type="nucleotide sequence ID" value="XM_003325403.2"/>
</dbReference>
<dbReference type="PANTHER" id="PTHR43341:SF4">
    <property type="entry name" value="ARGININE PERMEASE CAN1-RELATED"/>
    <property type="match status" value="1"/>
</dbReference>
<dbReference type="GO" id="GO:0016020">
    <property type="term" value="C:membrane"/>
    <property type="evidence" value="ECO:0007669"/>
    <property type="project" value="UniProtKB-SubCell"/>
</dbReference>
<dbReference type="InterPro" id="IPR004841">
    <property type="entry name" value="AA-permease/SLC12A_dom"/>
</dbReference>
<dbReference type="Pfam" id="PF00324">
    <property type="entry name" value="AA_permease"/>
    <property type="match status" value="1"/>
</dbReference>
<dbReference type="GeneID" id="10536271"/>
<dbReference type="KEGG" id="pgr:PGTG_07284"/>
<dbReference type="InterPro" id="IPR050524">
    <property type="entry name" value="APC_YAT"/>
</dbReference>
<dbReference type="Proteomes" id="UP000008783">
    <property type="component" value="Unassembled WGS sequence"/>
</dbReference>
<evidence type="ECO:0000313" key="7">
    <source>
        <dbReference type="EMBL" id="EFP81032.2"/>
    </source>
</evidence>
<feature type="transmembrane region" description="Helical" evidence="5">
    <location>
        <begin position="177"/>
        <end position="195"/>
    </location>
</feature>
<keyword evidence="8" id="KW-1185">Reference proteome</keyword>
<dbReference type="eggNOG" id="KOG1286">
    <property type="taxonomic scope" value="Eukaryota"/>
</dbReference>
<gene>
    <name evidence="7" type="ORF">PGTG_07284</name>
</gene>
<dbReference type="AlphaFoldDB" id="E3KA50"/>
<dbReference type="GO" id="GO:0055085">
    <property type="term" value="P:transmembrane transport"/>
    <property type="evidence" value="ECO:0007669"/>
    <property type="project" value="InterPro"/>
</dbReference>
<evidence type="ECO:0000256" key="5">
    <source>
        <dbReference type="SAM" id="Phobius"/>
    </source>
</evidence>
<sequence length="196" mass="21055">MPMLKLENGQDKGVTPAGGHAMYNKFIPHPMPKQISSSSEGREGTLSRKKALKNYAVFGSIPKCVCNAVFGSIRACPTASAYQMTMIARPLQYDTEPHKDNPRSRENLAVNVDILPFEEKKEDDGMSSNGSADASAQVQRKLKQRHISMIAVAGTIGTGLFLGSGQSLRQAGPIGTLLGYILMGAVVFSMQVALVN</sequence>
<evidence type="ECO:0000256" key="2">
    <source>
        <dbReference type="ARBA" id="ARBA00022692"/>
    </source>
</evidence>
<dbReference type="VEuPathDB" id="FungiDB:PGTG_07284"/>